<evidence type="ECO:0000256" key="1">
    <source>
        <dbReference type="ARBA" id="ARBA00004141"/>
    </source>
</evidence>
<name>A0A6N7QRF3_9GAMM</name>
<evidence type="ECO:0000256" key="7">
    <source>
        <dbReference type="SAM" id="Phobius"/>
    </source>
</evidence>
<evidence type="ECO:0000256" key="5">
    <source>
        <dbReference type="ARBA" id="ARBA00022989"/>
    </source>
</evidence>
<sequence length="314" mass="34073">MENKQKTWIVTPVFEDVEAFTQLLQGLTGALGDGFYVVAVDDASVQHPLPSDILEKQAINGAIITLRRNVGHQQAIAIGLQHISTQLNPEDRVVIMDCDGEDRPESIPLLLQELNQDTFDVVVAARGLRTESKSFQIFYAVYKRLFRLLTGRAIGFGNFMALKPAAVQRLVAMRELATHTAATVLASKLRLGSCLVDRGTRYAGQSKMRLVGLVLHGFKALMVFAEDVLVRVGLACAAIASAAIAGALLAVILKTIGFATPGWFSLALGILMLTFIQTGALALITLMMTGLVRGSAFVSVPRYEELIDQVHTRP</sequence>
<keyword evidence="5 7" id="KW-1133">Transmembrane helix</keyword>
<comment type="caution">
    <text evidence="9">The sequence shown here is derived from an EMBL/GenBank/DDBJ whole genome shotgun (WGS) entry which is preliminary data.</text>
</comment>
<dbReference type="Proteomes" id="UP000433788">
    <property type="component" value="Unassembled WGS sequence"/>
</dbReference>
<evidence type="ECO:0000256" key="4">
    <source>
        <dbReference type="ARBA" id="ARBA00022692"/>
    </source>
</evidence>
<dbReference type="SUPFAM" id="SSF53448">
    <property type="entry name" value="Nucleotide-diphospho-sugar transferases"/>
    <property type="match status" value="1"/>
</dbReference>
<dbReference type="GO" id="GO:0005886">
    <property type="term" value="C:plasma membrane"/>
    <property type="evidence" value="ECO:0007669"/>
    <property type="project" value="TreeGrafter"/>
</dbReference>
<evidence type="ECO:0000256" key="2">
    <source>
        <dbReference type="ARBA" id="ARBA00022676"/>
    </source>
</evidence>
<evidence type="ECO:0000256" key="6">
    <source>
        <dbReference type="ARBA" id="ARBA00023136"/>
    </source>
</evidence>
<dbReference type="InterPro" id="IPR001173">
    <property type="entry name" value="Glyco_trans_2-like"/>
</dbReference>
<evidence type="ECO:0000256" key="3">
    <source>
        <dbReference type="ARBA" id="ARBA00022679"/>
    </source>
</evidence>
<keyword evidence="3 9" id="KW-0808">Transferase</keyword>
<dbReference type="PANTHER" id="PTHR48090:SF1">
    <property type="entry name" value="PROPHAGE BACTOPRENOL GLUCOSYL TRANSFERASE HOMOLOG"/>
    <property type="match status" value="1"/>
</dbReference>
<accession>A0A6N7QRF3</accession>
<keyword evidence="10" id="KW-1185">Reference proteome</keyword>
<evidence type="ECO:0000313" key="10">
    <source>
        <dbReference type="Proteomes" id="UP000433788"/>
    </source>
</evidence>
<protein>
    <submittedName>
        <fullName evidence="9">Glycosyltransferase</fullName>
    </submittedName>
</protein>
<gene>
    <name evidence="9" type="ORF">GH984_10040</name>
</gene>
<feature type="transmembrane region" description="Helical" evidence="7">
    <location>
        <begin position="264"/>
        <end position="292"/>
    </location>
</feature>
<dbReference type="GO" id="GO:0016757">
    <property type="term" value="F:glycosyltransferase activity"/>
    <property type="evidence" value="ECO:0007669"/>
    <property type="project" value="UniProtKB-KW"/>
</dbReference>
<evidence type="ECO:0000313" key="9">
    <source>
        <dbReference type="EMBL" id="MRH79041.1"/>
    </source>
</evidence>
<dbReference type="EMBL" id="WJPP01000005">
    <property type="protein sequence ID" value="MRH79041.1"/>
    <property type="molecule type" value="Genomic_DNA"/>
</dbReference>
<keyword evidence="6 7" id="KW-0472">Membrane</keyword>
<keyword evidence="4 7" id="KW-0812">Transmembrane</keyword>
<dbReference type="Gene3D" id="3.90.550.10">
    <property type="entry name" value="Spore Coat Polysaccharide Biosynthesis Protein SpsA, Chain A"/>
    <property type="match status" value="1"/>
</dbReference>
<dbReference type="RefSeq" id="WP_153720149.1">
    <property type="nucleotide sequence ID" value="NZ_WJPP01000005.1"/>
</dbReference>
<dbReference type="InterPro" id="IPR029044">
    <property type="entry name" value="Nucleotide-diphossugar_trans"/>
</dbReference>
<dbReference type="PANTHER" id="PTHR48090">
    <property type="entry name" value="UNDECAPRENYL-PHOSPHATE 4-DEOXY-4-FORMAMIDO-L-ARABINOSE TRANSFERASE-RELATED"/>
    <property type="match status" value="1"/>
</dbReference>
<comment type="subcellular location">
    <subcellularLocation>
        <location evidence="1">Membrane</location>
        <topology evidence="1">Multi-pass membrane protein</topology>
    </subcellularLocation>
</comment>
<reference evidence="9 10" key="1">
    <citation type="submission" date="2019-11" db="EMBL/GenBank/DDBJ databases">
        <authorList>
            <person name="Zhang X.Y."/>
        </authorList>
    </citation>
    <scope>NUCLEOTIDE SEQUENCE [LARGE SCALE GENOMIC DNA]</scope>
    <source>
        <strain evidence="9 10">C176</strain>
    </source>
</reference>
<dbReference type="InterPro" id="IPR050256">
    <property type="entry name" value="Glycosyltransferase_2"/>
</dbReference>
<evidence type="ECO:0000259" key="8">
    <source>
        <dbReference type="Pfam" id="PF00535"/>
    </source>
</evidence>
<feature type="domain" description="Glycosyltransferase 2-like" evidence="8">
    <location>
        <begin position="9"/>
        <end position="134"/>
    </location>
</feature>
<keyword evidence="2" id="KW-0328">Glycosyltransferase</keyword>
<dbReference type="Pfam" id="PF00535">
    <property type="entry name" value="Glycos_transf_2"/>
    <property type="match status" value="1"/>
</dbReference>
<feature type="transmembrane region" description="Helical" evidence="7">
    <location>
        <begin position="228"/>
        <end position="252"/>
    </location>
</feature>
<organism evidence="9 10">
    <name type="scientific">Spiribacter salilacus</name>
    <dbReference type="NCBI Taxonomy" id="2664894"/>
    <lineage>
        <taxon>Bacteria</taxon>
        <taxon>Pseudomonadati</taxon>
        <taxon>Pseudomonadota</taxon>
        <taxon>Gammaproteobacteria</taxon>
        <taxon>Chromatiales</taxon>
        <taxon>Ectothiorhodospiraceae</taxon>
        <taxon>Spiribacter</taxon>
    </lineage>
</organism>
<dbReference type="AlphaFoldDB" id="A0A6N7QRF3"/>
<proteinExistence type="predicted"/>